<organism evidence="1">
    <name type="scientific">marine metagenome</name>
    <dbReference type="NCBI Taxonomy" id="408172"/>
    <lineage>
        <taxon>unclassified sequences</taxon>
        <taxon>metagenomes</taxon>
        <taxon>ecological metagenomes</taxon>
    </lineage>
</organism>
<proteinExistence type="predicted"/>
<dbReference type="AlphaFoldDB" id="A0A381VKN9"/>
<protein>
    <submittedName>
        <fullName evidence="1">Uncharacterized protein</fullName>
    </submittedName>
</protein>
<gene>
    <name evidence="1" type="ORF">METZ01_LOCUS93760</name>
</gene>
<name>A0A381VKN9_9ZZZZ</name>
<reference evidence="1" key="1">
    <citation type="submission" date="2018-05" db="EMBL/GenBank/DDBJ databases">
        <authorList>
            <person name="Lanie J.A."/>
            <person name="Ng W.-L."/>
            <person name="Kazmierczak K.M."/>
            <person name="Andrzejewski T.M."/>
            <person name="Davidsen T.M."/>
            <person name="Wayne K.J."/>
            <person name="Tettelin H."/>
            <person name="Glass J.I."/>
            <person name="Rusch D."/>
            <person name="Podicherti R."/>
            <person name="Tsui H.-C.T."/>
            <person name="Winkler M.E."/>
        </authorList>
    </citation>
    <scope>NUCLEOTIDE SEQUENCE</scope>
</reference>
<sequence>MQPESIKIHGVVANHEFFINVNVENLNAQTG</sequence>
<evidence type="ECO:0000313" key="1">
    <source>
        <dbReference type="EMBL" id="SVA40906.1"/>
    </source>
</evidence>
<accession>A0A381VKN9</accession>
<dbReference type="EMBL" id="UINC01009107">
    <property type="protein sequence ID" value="SVA40906.1"/>
    <property type="molecule type" value="Genomic_DNA"/>
</dbReference>